<name>A0ACA9LCS5_9GLOM</name>
<sequence>QVNNGDSTMELSRSSVKGSLKIEETMYFGNSTVGICHCSGAKYRQLKEKLREKIEELRLREEELREFEAMKNRIFNELHYHDGSRYQNAAN</sequence>
<keyword evidence="2" id="KW-1185">Reference proteome</keyword>
<reference evidence="1" key="1">
    <citation type="submission" date="2021-06" db="EMBL/GenBank/DDBJ databases">
        <authorList>
            <person name="Kallberg Y."/>
            <person name="Tangrot J."/>
            <person name="Rosling A."/>
        </authorList>
    </citation>
    <scope>NUCLEOTIDE SEQUENCE</scope>
    <source>
        <strain evidence="1">IL203A</strain>
    </source>
</reference>
<gene>
    <name evidence="1" type="ORF">DHETER_LOCUS4019</name>
</gene>
<accession>A0ACA9LCS5</accession>
<feature type="non-terminal residue" evidence="1">
    <location>
        <position position="1"/>
    </location>
</feature>
<organism evidence="1 2">
    <name type="scientific">Dentiscutata heterogama</name>
    <dbReference type="NCBI Taxonomy" id="1316150"/>
    <lineage>
        <taxon>Eukaryota</taxon>
        <taxon>Fungi</taxon>
        <taxon>Fungi incertae sedis</taxon>
        <taxon>Mucoromycota</taxon>
        <taxon>Glomeromycotina</taxon>
        <taxon>Glomeromycetes</taxon>
        <taxon>Diversisporales</taxon>
        <taxon>Gigasporaceae</taxon>
        <taxon>Dentiscutata</taxon>
    </lineage>
</organism>
<comment type="caution">
    <text evidence="1">The sequence shown here is derived from an EMBL/GenBank/DDBJ whole genome shotgun (WGS) entry which is preliminary data.</text>
</comment>
<proteinExistence type="predicted"/>
<evidence type="ECO:0000313" key="2">
    <source>
        <dbReference type="Proteomes" id="UP000789702"/>
    </source>
</evidence>
<dbReference type="EMBL" id="CAJVPU010003789">
    <property type="protein sequence ID" value="CAG8523233.1"/>
    <property type="molecule type" value="Genomic_DNA"/>
</dbReference>
<evidence type="ECO:0000313" key="1">
    <source>
        <dbReference type="EMBL" id="CAG8523233.1"/>
    </source>
</evidence>
<protein>
    <submittedName>
        <fullName evidence="1">13394_t:CDS:1</fullName>
    </submittedName>
</protein>
<dbReference type="Proteomes" id="UP000789702">
    <property type="component" value="Unassembled WGS sequence"/>
</dbReference>